<keyword evidence="2" id="KW-1185">Reference proteome</keyword>
<dbReference type="AlphaFoldDB" id="A0A1R2BTR8"/>
<proteinExistence type="predicted"/>
<reference evidence="1 2" key="1">
    <citation type="submission" date="2016-11" db="EMBL/GenBank/DDBJ databases">
        <title>The macronuclear genome of Stentor coeruleus: a giant cell with tiny introns.</title>
        <authorList>
            <person name="Slabodnick M."/>
            <person name="Ruby J.G."/>
            <person name="Reiff S.B."/>
            <person name="Swart E.C."/>
            <person name="Gosai S."/>
            <person name="Prabakaran S."/>
            <person name="Witkowska E."/>
            <person name="Larue G.E."/>
            <person name="Fisher S."/>
            <person name="Freeman R.M."/>
            <person name="Gunawardena J."/>
            <person name="Chu W."/>
            <person name="Stover N.A."/>
            <person name="Gregory B.D."/>
            <person name="Nowacki M."/>
            <person name="Derisi J."/>
            <person name="Roy S.W."/>
            <person name="Marshall W.F."/>
            <person name="Sood P."/>
        </authorList>
    </citation>
    <scope>NUCLEOTIDE SEQUENCE [LARGE SCALE GENOMIC DNA]</scope>
    <source>
        <strain evidence="1">WM001</strain>
    </source>
</reference>
<evidence type="ECO:0000313" key="1">
    <source>
        <dbReference type="EMBL" id="OMJ80150.1"/>
    </source>
</evidence>
<evidence type="ECO:0000313" key="2">
    <source>
        <dbReference type="Proteomes" id="UP000187209"/>
    </source>
</evidence>
<gene>
    <name evidence="1" type="ORF">SteCoe_19695</name>
</gene>
<protein>
    <submittedName>
        <fullName evidence="1">Uncharacterized protein</fullName>
    </submittedName>
</protein>
<comment type="caution">
    <text evidence="1">The sequence shown here is derived from an EMBL/GenBank/DDBJ whole genome shotgun (WGS) entry which is preliminary data.</text>
</comment>
<organism evidence="1 2">
    <name type="scientific">Stentor coeruleus</name>
    <dbReference type="NCBI Taxonomy" id="5963"/>
    <lineage>
        <taxon>Eukaryota</taxon>
        <taxon>Sar</taxon>
        <taxon>Alveolata</taxon>
        <taxon>Ciliophora</taxon>
        <taxon>Postciliodesmatophora</taxon>
        <taxon>Heterotrichea</taxon>
        <taxon>Heterotrichida</taxon>
        <taxon>Stentoridae</taxon>
        <taxon>Stentor</taxon>
    </lineage>
</organism>
<sequence>MYKGFCEKLHVETTRYPSDIIISPSEMTPELATVIRTSEIMAMRKYEELINNFYQQGVPYNRQILIKSLTEEWQMYLQLPFSETYKIVCNVSNTLLLNELEIIYWSILLKNKFEGTKPALYAYFTAFLAKSNLNSDVFPFEICLNSKIPNFRLHYNNWQLVFDFPIEITVKDLNARLRQLNEDHIKGVKDYELMVRQLMQIPRRKGSNVSEAMISEISVDCFGGTSFEDYEIDLLLDAKNSPINKLED</sequence>
<accession>A0A1R2BTR8</accession>
<name>A0A1R2BTR8_9CILI</name>
<dbReference type="Proteomes" id="UP000187209">
    <property type="component" value="Unassembled WGS sequence"/>
</dbReference>
<dbReference type="OrthoDB" id="322589at2759"/>
<dbReference type="EMBL" id="MPUH01000437">
    <property type="protein sequence ID" value="OMJ80150.1"/>
    <property type="molecule type" value="Genomic_DNA"/>
</dbReference>